<evidence type="ECO:0000313" key="3">
    <source>
        <dbReference type="Proteomes" id="UP000283509"/>
    </source>
</evidence>
<proteinExistence type="predicted"/>
<feature type="compositionally biased region" description="Basic and acidic residues" evidence="1">
    <location>
        <begin position="582"/>
        <end position="598"/>
    </location>
</feature>
<sequence length="913" mass="100417">MEMMCPAGQMPKFTGSDMTQKISADMEMTCPAGQMPKITGSDMTQKISADMEMMSPASQIPKSTYSDMTQKTDTDMEITCPAEQILKIPGSNEMTQKLLSDMEMTCPAGQIPKLNRNETFQMASLGSELTGPAVNKKRRKSILRTATSSHEAEASMPKEERTVMFNLDPQFHCSLISNAEENNDRQMSEGKQVLGDSQGDAQQGSLVGESQKVEKRLVLQSFLEVPVREGDSHEKQGEEQQTNALRTMKNVECNEGNENAGNFTKGSGKRLQGVSPDESSLKVFLSEEGPKCSLSVISAVGQVDEDNKTQNITSDMNVTCSEGASKINHVEVTACPAGQTSEVTGDVTKEEQFDQGLNKEHNKEMQSISNGESVTLDESLDGINLVMENSGDNAETWLHSEPALKEKPLESSYCVSEMKQQSQSRRKSLAADAMDSVLPLMSSFMERISMMNHEQSQLEETILKEMTLVEEQGKEVTLSAEHTKVMLHSVEGELEDMRTTSVCNEVHDPVEMQNSHINNSIQGYQTTLDDSEGTGTVKLHLTSLEPTATAMTVKDIPQTLGMADTSVKETKNILVEEDCLKTTRSTESHENSLTERMNENSMQLDSDPGNAEEKKRVHDTYMAEEKESEMVTEETTEVSSYPSSCDVRPTTVKRSAPSETMAQSILTVSLENSALQINSSLIQQCNMSVSQNLTHDNTSLQCERCCSTEGCIVFQSKNAVWTVSKVYNGGRCLSLKHTPLELDLQLSQCDNHWTIVTALWKPQTSEIQNKCGRLVMSVLGCRVGAAVTRLSGLVFCEAKEALAHVVTAFNNVVDLILEMKILAALHLTSFESDSVKVTLFNLNAHVSVDVTVRVHPPEEAPEHPYTLQPAAKVTIGNLRCQTLDEAMSEVSSGPRQLLRLIQAANSIVRNMSC</sequence>
<dbReference type="AlphaFoldDB" id="A0A423SGS9"/>
<comment type="caution">
    <text evidence="2">The sequence shown here is derived from an EMBL/GenBank/DDBJ whole genome shotgun (WGS) entry which is preliminary data.</text>
</comment>
<organism evidence="2 3">
    <name type="scientific">Penaeus vannamei</name>
    <name type="common">Whiteleg shrimp</name>
    <name type="synonym">Litopenaeus vannamei</name>
    <dbReference type="NCBI Taxonomy" id="6689"/>
    <lineage>
        <taxon>Eukaryota</taxon>
        <taxon>Metazoa</taxon>
        <taxon>Ecdysozoa</taxon>
        <taxon>Arthropoda</taxon>
        <taxon>Crustacea</taxon>
        <taxon>Multicrustacea</taxon>
        <taxon>Malacostraca</taxon>
        <taxon>Eumalacostraca</taxon>
        <taxon>Eucarida</taxon>
        <taxon>Decapoda</taxon>
        <taxon>Dendrobranchiata</taxon>
        <taxon>Penaeoidea</taxon>
        <taxon>Penaeidae</taxon>
        <taxon>Penaeus</taxon>
    </lineage>
</organism>
<evidence type="ECO:0000256" key="1">
    <source>
        <dbReference type="SAM" id="MobiDB-lite"/>
    </source>
</evidence>
<keyword evidence="3" id="KW-1185">Reference proteome</keyword>
<dbReference type="EMBL" id="QCYY01003449">
    <property type="protein sequence ID" value="ROT63343.1"/>
    <property type="molecule type" value="Genomic_DNA"/>
</dbReference>
<reference evidence="2 3" key="2">
    <citation type="submission" date="2019-01" db="EMBL/GenBank/DDBJ databases">
        <title>The decoding of complex shrimp genome reveals the adaptation for benthos swimmer, frequently molting mechanism and breeding impact on genome.</title>
        <authorList>
            <person name="Sun Y."/>
            <person name="Gao Y."/>
            <person name="Yu Y."/>
        </authorList>
    </citation>
    <scope>NUCLEOTIDE SEQUENCE [LARGE SCALE GENOMIC DNA]</scope>
    <source>
        <tissue evidence="2">Muscle</tissue>
    </source>
</reference>
<feature type="region of interest" description="Disordered" evidence="1">
    <location>
        <begin position="183"/>
        <end position="209"/>
    </location>
</feature>
<name>A0A423SGS9_PENVA</name>
<reference evidence="2 3" key="1">
    <citation type="submission" date="2018-04" db="EMBL/GenBank/DDBJ databases">
        <authorList>
            <person name="Zhang X."/>
            <person name="Yuan J."/>
            <person name="Li F."/>
            <person name="Xiang J."/>
        </authorList>
    </citation>
    <scope>NUCLEOTIDE SEQUENCE [LARGE SCALE GENOMIC DNA]</scope>
    <source>
        <tissue evidence="2">Muscle</tissue>
    </source>
</reference>
<dbReference type="OrthoDB" id="6357120at2759"/>
<gene>
    <name evidence="2" type="ORF">C7M84_018794</name>
</gene>
<evidence type="ECO:0000313" key="2">
    <source>
        <dbReference type="EMBL" id="ROT63343.1"/>
    </source>
</evidence>
<feature type="compositionally biased region" description="Basic and acidic residues" evidence="1">
    <location>
        <begin position="611"/>
        <end position="629"/>
    </location>
</feature>
<feature type="region of interest" description="Disordered" evidence="1">
    <location>
        <begin position="131"/>
        <end position="160"/>
    </location>
</feature>
<feature type="compositionally biased region" description="Basic and acidic residues" evidence="1">
    <location>
        <begin position="150"/>
        <end position="160"/>
    </location>
</feature>
<protein>
    <submittedName>
        <fullName evidence="2">Uncharacterized protein</fullName>
    </submittedName>
</protein>
<accession>A0A423SGS9</accession>
<dbReference type="Proteomes" id="UP000283509">
    <property type="component" value="Unassembled WGS sequence"/>
</dbReference>
<feature type="region of interest" description="Disordered" evidence="1">
    <location>
        <begin position="582"/>
        <end position="656"/>
    </location>
</feature>